<evidence type="ECO:0000256" key="8">
    <source>
        <dbReference type="ARBA" id="ARBA00022598"/>
    </source>
</evidence>
<dbReference type="Gene3D" id="3.40.1190.10">
    <property type="entry name" value="Mur-like, catalytic domain"/>
    <property type="match status" value="1"/>
</dbReference>
<dbReference type="InterPro" id="IPR036615">
    <property type="entry name" value="Mur_ligase_C_dom_sf"/>
</dbReference>
<dbReference type="GO" id="GO:0005743">
    <property type="term" value="C:mitochondrial inner membrane"/>
    <property type="evidence" value="ECO:0007669"/>
    <property type="project" value="UniProtKB-SubCell"/>
</dbReference>
<evidence type="ECO:0000256" key="9">
    <source>
        <dbReference type="ARBA" id="ARBA00022723"/>
    </source>
</evidence>
<keyword evidence="9 19" id="KW-0479">Metal-binding</keyword>
<evidence type="ECO:0000256" key="5">
    <source>
        <dbReference type="ARBA" id="ARBA00008276"/>
    </source>
</evidence>
<keyword evidence="11" id="KW-0999">Mitochondrion inner membrane</keyword>
<organism evidence="20 21">
    <name type="scientific">Varroa destructor</name>
    <name type="common">Honeybee mite</name>
    <dbReference type="NCBI Taxonomy" id="109461"/>
    <lineage>
        <taxon>Eukaryota</taxon>
        <taxon>Metazoa</taxon>
        <taxon>Ecdysozoa</taxon>
        <taxon>Arthropoda</taxon>
        <taxon>Chelicerata</taxon>
        <taxon>Arachnida</taxon>
        <taxon>Acari</taxon>
        <taxon>Parasitiformes</taxon>
        <taxon>Mesostigmata</taxon>
        <taxon>Gamasina</taxon>
        <taxon>Dermanyssoidea</taxon>
        <taxon>Varroidae</taxon>
        <taxon>Varroa</taxon>
    </lineage>
</organism>
<evidence type="ECO:0000256" key="14">
    <source>
        <dbReference type="ARBA" id="ARBA00023128"/>
    </source>
</evidence>
<protein>
    <recommendedName>
        <fullName evidence="17">Folylpolyglutamate synthase</fullName>
        <ecNumber evidence="17">6.3.2.17</ecNumber>
    </recommendedName>
    <alternativeName>
        <fullName evidence="17">Folylpoly-gamma-glutamate synthetase</fullName>
    </alternativeName>
    <alternativeName>
        <fullName evidence="17">Tetrahydrofolylpolyglutamate synthase</fullName>
    </alternativeName>
</protein>
<dbReference type="SUPFAM" id="SSF53244">
    <property type="entry name" value="MurD-like peptide ligases, peptide-binding domain"/>
    <property type="match status" value="1"/>
</dbReference>
<reference evidence="20" key="1">
    <citation type="submission" date="2021-01" db="UniProtKB">
        <authorList>
            <consortium name="EnsemblMetazoa"/>
        </authorList>
    </citation>
    <scope>IDENTIFICATION</scope>
</reference>
<dbReference type="SUPFAM" id="SSF53623">
    <property type="entry name" value="MurD-like peptide ligases, catalytic domain"/>
    <property type="match status" value="1"/>
</dbReference>
<keyword evidence="12 18" id="KW-0067">ATP-binding</keyword>
<dbReference type="OMA" id="ESLDCCM"/>
<dbReference type="PANTHER" id="PTHR11136">
    <property type="entry name" value="FOLYLPOLYGLUTAMATE SYNTHASE-RELATED"/>
    <property type="match status" value="1"/>
</dbReference>
<dbReference type="InterPro" id="IPR036565">
    <property type="entry name" value="Mur-like_cat_sf"/>
</dbReference>
<accession>A0A7M7KPH9</accession>
<dbReference type="PANTHER" id="PTHR11136:SF5">
    <property type="entry name" value="FOLYLPOLYGLUTAMATE SYNTHASE, MITOCHONDRIAL"/>
    <property type="match status" value="1"/>
</dbReference>
<feature type="binding site" evidence="19">
    <location>
        <position position="205"/>
    </location>
    <ligand>
        <name>Mg(2+)</name>
        <dbReference type="ChEBI" id="CHEBI:18420"/>
        <label>1</label>
    </ligand>
</feature>
<evidence type="ECO:0000256" key="3">
    <source>
        <dbReference type="ARBA" id="ARBA00004496"/>
    </source>
</evidence>
<dbReference type="EC" id="6.3.2.17" evidence="17"/>
<evidence type="ECO:0000256" key="16">
    <source>
        <dbReference type="ARBA" id="ARBA00047493"/>
    </source>
</evidence>
<keyword evidence="14" id="KW-0496">Mitochondrion</keyword>
<evidence type="ECO:0000256" key="10">
    <source>
        <dbReference type="ARBA" id="ARBA00022741"/>
    </source>
</evidence>
<evidence type="ECO:0000256" key="13">
    <source>
        <dbReference type="ARBA" id="ARBA00022842"/>
    </source>
</evidence>
<dbReference type="EnsemblMetazoa" id="XM_022811161">
    <property type="protein sequence ID" value="XP_022666896"/>
    <property type="gene ID" value="LOC111252747"/>
</dbReference>
<proteinExistence type="inferred from homology"/>
<name>A0A7M7KPH9_VARDE</name>
<dbReference type="Proteomes" id="UP000594260">
    <property type="component" value="Unplaced"/>
</dbReference>
<dbReference type="GO" id="GO:0005524">
    <property type="term" value="F:ATP binding"/>
    <property type="evidence" value="ECO:0007669"/>
    <property type="project" value="UniProtKB-KW"/>
</dbReference>
<comment type="pathway">
    <text evidence="4 17">Cofactor biosynthesis; tetrahydrofolylpolyglutamate biosynthesis.</text>
</comment>
<dbReference type="InterPro" id="IPR018109">
    <property type="entry name" value="Folylpolyglutamate_synth_CS"/>
</dbReference>
<evidence type="ECO:0000256" key="18">
    <source>
        <dbReference type="PIRSR" id="PIRSR038895-1"/>
    </source>
</evidence>
<dbReference type="InterPro" id="IPR001645">
    <property type="entry name" value="Folylpolyglutamate_synth"/>
</dbReference>
<dbReference type="FunCoup" id="A0A7M7KPH9">
    <property type="interactions" value="994"/>
</dbReference>
<dbReference type="PROSITE" id="PS01012">
    <property type="entry name" value="FOLYLPOLYGLU_SYNT_2"/>
    <property type="match status" value="1"/>
</dbReference>
<dbReference type="OrthoDB" id="5212574at2759"/>
<dbReference type="PIRSF" id="PIRSF038895">
    <property type="entry name" value="FPGS"/>
    <property type="match status" value="1"/>
</dbReference>
<keyword evidence="8 17" id="KW-0436">Ligase</keyword>
<dbReference type="Gene3D" id="3.90.190.20">
    <property type="entry name" value="Mur ligase, C-terminal domain"/>
    <property type="match status" value="1"/>
</dbReference>
<feature type="binding site" evidence="19">
    <location>
        <position position="233"/>
    </location>
    <ligand>
        <name>Mg(2+)</name>
        <dbReference type="ChEBI" id="CHEBI:18420"/>
        <label>1</label>
    </ligand>
</feature>
<evidence type="ECO:0000313" key="20">
    <source>
        <dbReference type="EnsemblMetazoa" id="XP_022666896"/>
    </source>
</evidence>
<keyword evidence="10 18" id="KW-0547">Nucleotide-binding</keyword>
<evidence type="ECO:0000256" key="19">
    <source>
        <dbReference type="PIRSR" id="PIRSR038895-2"/>
    </source>
</evidence>
<evidence type="ECO:0000256" key="2">
    <source>
        <dbReference type="ARBA" id="ARBA00004305"/>
    </source>
</evidence>
<comment type="cofactor">
    <cofactor evidence="17">
        <name>a monovalent cation</name>
        <dbReference type="ChEBI" id="CHEBI:60242"/>
    </cofactor>
    <text evidence="17">A monovalent cation.</text>
</comment>
<keyword evidence="6" id="KW-0963">Cytoplasm</keyword>
<keyword evidence="15" id="KW-0472">Membrane</keyword>
<feature type="binding site" evidence="18">
    <location>
        <position position="377"/>
    </location>
    <ligand>
        <name>ATP</name>
        <dbReference type="ChEBI" id="CHEBI:30616"/>
    </ligand>
</feature>
<dbReference type="GO" id="GO:0005829">
    <property type="term" value="C:cytosol"/>
    <property type="evidence" value="ECO:0007669"/>
    <property type="project" value="TreeGrafter"/>
</dbReference>
<evidence type="ECO:0000256" key="7">
    <source>
        <dbReference type="ARBA" id="ARBA00022563"/>
    </source>
</evidence>
<sequence>MGTVVRTFLRHFVRDTKPSWQVAASKLQRQRNFCFGCEQVSVMCASRGYEEAVAQLNRLQSNSSAIEDSLRTRQALAPLVYTKCTSYLHELRIEQKHLTALRVVHVSGTKGKGSTCAFTESILRSYGYKTGFYSSPHLLAIRERIRINGRPISKDLFAKHFWETYDVLRDFERRSGEKVPMYFTFLTMMAFRLFVHEKVHVAIIEVGIGGEYDSTNVVDQPSVVGITSLSIDHAKLLGNTIEKIAWHKGGIMKFLVPAFTASQPLEAMRVLQKKAIERRCDLYVVPSLQLYDTAGQPVQLGIPGKVQLENASLAVQLAHFWIKKNDPYRFPQVEWGVTLRDDVLTLDYGDTSMILARPFSLPTETLKGLESCRWPGRCQLLNRGNVAYFLDGAHTVESMEECARWFGQYHQTSSSRLKVLLFHCTGDRSSEALLAHLKRLFFEIAIFSPVCTYMQSALSADNSNFTLNGDRERNKCFEDEATFLRICNGHQQARTYTVDCIADAVKKIKMIAEEKKAEHKKLSVLVTGSLHLVGNTLSIIDPRPDYL</sequence>
<dbReference type="GO" id="GO:0004326">
    <property type="term" value="F:tetrahydrofolylpolyglutamate synthase activity"/>
    <property type="evidence" value="ECO:0007669"/>
    <property type="project" value="UniProtKB-EC"/>
</dbReference>
<comment type="catalytic activity">
    <reaction evidence="16 17">
        <text>(6S)-5,6,7,8-tetrahydrofolyl-(gamma-L-Glu)(n) + L-glutamate + ATP = (6S)-5,6,7,8-tetrahydrofolyl-(gamma-L-Glu)(n+1) + ADP + phosphate + H(+)</text>
        <dbReference type="Rhea" id="RHEA:10580"/>
        <dbReference type="Rhea" id="RHEA-COMP:14738"/>
        <dbReference type="Rhea" id="RHEA-COMP:14740"/>
        <dbReference type="ChEBI" id="CHEBI:15378"/>
        <dbReference type="ChEBI" id="CHEBI:29985"/>
        <dbReference type="ChEBI" id="CHEBI:30616"/>
        <dbReference type="ChEBI" id="CHEBI:43474"/>
        <dbReference type="ChEBI" id="CHEBI:141005"/>
        <dbReference type="ChEBI" id="CHEBI:456216"/>
        <dbReference type="EC" id="6.3.2.17"/>
    </reaction>
</comment>
<evidence type="ECO:0000256" key="11">
    <source>
        <dbReference type="ARBA" id="ARBA00022792"/>
    </source>
</evidence>
<feature type="binding site" evidence="18">
    <location>
        <position position="391"/>
    </location>
    <ligand>
        <name>ATP</name>
        <dbReference type="ChEBI" id="CHEBI:30616"/>
    </ligand>
</feature>
<dbReference type="UniPathway" id="UPA00850"/>
<dbReference type="PROSITE" id="PS01011">
    <property type="entry name" value="FOLYLPOLYGLU_SYNT_1"/>
    <property type="match status" value="1"/>
</dbReference>
<dbReference type="AlphaFoldDB" id="A0A7M7KPH9"/>
<dbReference type="GO" id="GO:0005759">
    <property type="term" value="C:mitochondrial matrix"/>
    <property type="evidence" value="ECO:0007669"/>
    <property type="project" value="UniProtKB-SubCell"/>
</dbReference>
<evidence type="ECO:0000256" key="15">
    <source>
        <dbReference type="ARBA" id="ARBA00023136"/>
    </source>
</evidence>
<dbReference type="InParanoid" id="A0A7M7KPH9"/>
<comment type="subcellular location">
    <subcellularLocation>
        <location evidence="3">Cytoplasm</location>
    </subcellularLocation>
    <subcellularLocation>
        <location evidence="1">Mitochondrion inner membrane</location>
    </subcellularLocation>
    <subcellularLocation>
        <location evidence="2">Mitochondrion matrix</location>
    </subcellularLocation>
</comment>
<evidence type="ECO:0000256" key="4">
    <source>
        <dbReference type="ARBA" id="ARBA00005150"/>
    </source>
</evidence>
<evidence type="ECO:0000256" key="17">
    <source>
        <dbReference type="PIRNR" id="PIRNR038895"/>
    </source>
</evidence>
<dbReference type="InterPro" id="IPR023600">
    <property type="entry name" value="Folylpolyglutamate_synth_euk"/>
</dbReference>
<evidence type="ECO:0000256" key="1">
    <source>
        <dbReference type="ARBA" id="ARBA00004273"/>
    </source>
</evidence>
<comment type="similarity">
    <text evidence="5 17">Belongs to the folylpolyglutamate synthase family.</text>
</comment>
<evidence type="ECO:0000256" key="12">
    <source>
        <dbReference type="ARBA" id="ARBA00022840"/>
    </source>
</evidence>
<keyword evidence="21" id="KW-1185">Reference proteome</keyword>
<dbReference type="GeneID" id="111252747"/>
<evidence type="ECO:0000313" key="21">
    <source>
        <dbReference type="Proteomes" id="UP000594260"/>
    </source>
</evidence>
<dbReference type="NCBIfam" id="TIGR01499">
    <property type="entry name" value="folC"/>
    <property type="match status" value="1"/>
</dbReference>
<dbReference type="RefSeq" id="XP_022666896.1">
    <property type="nucleotide sequence ID" value="XM_022811161.1"/>
</dbReference>
<keyword evidence="13 19" id="KW-0460">Magnesium</keyword>
<dbReference type="GO" id="GO:0006730">
    <property type="term" value="P:one-carbon metabolic process"/>
    <property type="evidence" value="ECO:0007669"/>
    <property type="project" value="UniProtKB-KW"/>
</dbReference>
<comment type="function">
    <text evidence="17">Catalyzes conversion of folates to polyglutamate derivatives allowing concentration of folate compounds in the cell and the intracellular retention of these cofactors, which are important substrates for most of the folate-dependent enzymes that are involved in one-carbon transfer reactions involved in purine, pyrimidine and amino acid synthesis.</text>
</comment>
<dbReference type="GO" id="GO:0046872">
    <property type="term" value="F:metal ion binding"/>
    <property type="evidence" value="ECO:0007669"/>
    <property type="project" value="UniProtKB-KW"/>
</dbReference>
<keyword evidence="7 17" id="KW-0554">One-carbon metabolism</keyword>
<dbReference type="KEGG" id="vde:111252747"/>
<evidence type="ECO:0000256" key="6">
    <source>
        <dbReference type="ARBA" id="ARBA00022490"/>
    </source>
</evidence>
<feature type="binding site" evidence="19">
    <location>
        <position position="135"/>
    </location>
    <ligand>
        <name>Mg(2+)</name>
        <dbReference type="ChEBI" id="CHEBI:18420"/>
        <label>1</label>
    </ligand>
</feature>